<dbReference type="InterPro" id="IPR022791">
    <property type="entry name" value="L-PG_synthase/AglD"/>
</dbReference>
<feature type="transmembrane region" description="Helical" evidence="6">
    <location>
        <begin position="113"/>
        <end position="140"/>
    </location>
</feature>
<evidence type="ECO:0000256" key="2">
    <source>
        <dbReference type="ARBA" id="ARBA00022475"/>
    </source>
</evidence>
<evidence type="ECO:0008006" key="9">
    <source>
        <dbReference type="Google" id="ProtNLM"/>
    </source>
</evidence>
<keyword evidence="5 6" id="KW-0472">Membrane</keyword>
<gene>
    <name evidence="7" type="ORF">US52_C0017G0012</name>
</gene>
<dbReference type="AlphaFoldDB" id="A0A0G0HB21"/>
<evidence type="ECO:0000256" key="4">
    <source>
        <dbReference type="ARBA" id="ARBA00022989"/>
    </source>
</evidence>
<dbReference type="GO" id="GO:0005886">
    <property type="term" value="C:plasma membrane"/>
    <property type="evidence" value="ECO:0007669"/>
    <property type="project" value="UniProtKB-SubCell"/>
</dbReference>
<organism evidence="7 8">
    <name type="scientific">candidate division WS6 bacterium GW2011_GWA2_37_6</name>
    <dbReference type="NCBI Taxonomy" id="1619087"/>
    <lineage>
        <taxon>Bacteria</taxon>
        <taxon>Candidatus Dojkabacteria</taxon>
    </lineage>
</organism>
<keyword evidence="4 6" id="KW-1133">Transmembrane helix</keyword>
<accession>A0A0G0HB21</accession>
<proteinExistence type="predicted"/>
<feature type="transmembrane region" description="Helical" evidence="6">
    <location>
        <begin position="238"/>
        <end position="261"/>
    </location>
</feature>
<feature type="transmembrane region" description="Helical" evidence="6">
    <location>
        <begin position="205"/>
        <end position="226"/>
    </location>
</feature>
<feature type="transmembrane region" description="Helical" evidence="6">
    <location>
        <begin position="281"/>
        <end position="303"/>
    </location>
</feature>
<comment type="caution">
    <text evidence="7">The sequence shown here is derived from an EMBL/GenBank/DDBJ whole genome shotgun (WGS) entry which is preliminary data.</text>
</comment>
<feature type="transmembrane region" description="Helical" evidence="6">
    <location>
        <begin position="146"/>
        <end position="169"/>
    </location>
</feature>
<evidence type="ECO:0000256" key="6">
    <source>
        <dbReference type="SAM" id="Phobius"/>
    </source>
</evidence>
<evidence type="ECO:0000256" key="1">
    <source>
        <dbReference type="ARBA" id="ARBA00004651"/>
    </source>
</evidence>
<name>A0A0G0HB21_9BACT</name>
<evidence type="ECO:0000313" key="7">
    <source>
        <dbReference type="EMBL" id="KKQ35715.1"/>
    </source>
</evidence>
<dbReference type="PANTHER" id="PTHR39087:SF2">
    <property type="entry name" value="UPF0104 MEMBRANE PROTEIN MJ1595"/>
    <property type="match status" value="1"/>
</dbReference>
<keyword evidence="2" id="KW-1003">Cell membrane</keyword>
<protein>
    <recommendedName>
        <fullName evidence="9">Lysylphosphatidylglycerol synthetase/UPF0104</fullName>
    </recommendedName>
</protein>
<dbReference type="EMBL" id="LBTH01000017">
    <property type="protein sequence ID" value="KKQ35715.1"/>
    <property type="molecule type" value="Genomic_DNA"/>
</dbReference>
<comment type="subcellular location">
    <subcellularLocation>
        <location evidence="1">Cell membrane</location>
        <topology evidence="1">Multi-pass membrane protein</topology>
    </subcellularLocation>
</comment>
<dbReference type="Pfam" id="PF03706">
    <property type="entry name" value="LPG_synthase_TM"/>
    <property type="match status" value="1"/>
</dbReference>
<evidence type="ECO:0000256" key="5">
    <source>
        <dbReference type="ARBA" id="ARBA00023136"/>
    </source>
</evidence>
<dbReference type="Proteomes" id="UP000034852">
    <property type="component" value="Unassembled WGS sequence"/>
</dbReference>
<feature type="transmembrane region" description="Helical" evidence="6">
    <location>
        <begin position="7"/>
        <end position="25"/>
    </location>
</feature>
<dbReference type="NCBIfam" id="TIGR00374">
    <property type="entry name" value="flippase-like domain"/>
    <property type="match status" value="1"/>
</dbReference>
<sequence length="324" mass="36551">MSKGKILNLFIILGFFAAFLVYFYYNLEDFEILTSIKPEYILLNALLQTSLIVANAFFLIVILKSFNLSIKTKDGIYISVLTTIGNYFTPFKGGMGIRAVYLKKKYKLSYTKFLSSLAGNYILIFFINSIVALCGTAILLSQGKHIATSLILIFLGLFLSLLIIIVFPVPTGLLKKIQVPLVDKFISRVILVIDGWNIISRDWKTLSRLMFLTFITIPLTLLLYIIEFKSLGIEISFLNVLLFSSISSIAFLISITPGSLGIKEAILILFQTTLLLDTSEILAVSIIDRVVTFFVMIMLWVVIKLYKSNILNSRNTKKTNDKKN</sequence>
<keyword evidence="3 6" id="KW-0812">Transmembrane</keyword>
<dbReference type="PANTHER" id="PTHR39087">
    <property type="entry name" value="UPF0104 MEMBRANE PROTEIN MJ1595"/>
    <property type="match status" value="1"/>
</dbReference>
<evidence type="ECO:0000313" key="8">
    <source>
        <dbReference type="Proteomes" id="UP000034852"/>
    </source>
</evidence>
<feature type="transmembrane region" description="Helical" evidence="6">
    <location>
        <begin position="45"/>
        <end position="63"/>
    </location>
</feature>
<evidence type="ECO:0000256" key="3">
    <source>
        <dbReference type="ARBA" id="ARBA00022692"/>
    </source>
</evidence>
<reference evidence="7 8" key="1">
    <citation type="journal article" date="2015" name="Nature">
        <title>rRNA introns, odd ribosomes, and small enigmatic genomes across a large radiation of phyla.</title>
        <authorList>
            <person name="Brown C.T."/>
            <person name="Hug L.A."/>
            <person name="Thomas B.C."/>
            <person name="Sharon I."/>
            <person name="Castelle C.J."/>
            <person name="Singh A."/>
            <person name="Wilkins M.J."/>
            <person name="Williams K.H."/>
            <person name="Banfield J.F."/>
        </authorList>
    </citation>
    <scope>NUCLEOTIDE SEQUENCE [LARGE SCALE GENOMIC DNA]</scope>
</reference>